<dbReference type="EMBL" id="CP038149">
    <property type="protein sequence ID" value="QBQ99340.1"/>
    <property type="molecule type" value="Genomic_DNA"/>
</dbReference>
<protein>
    <submittedName>
        <fullName evidence="1">Uncharacterized protein</fullName>
    </submittedName>
</protein>
<keyword evidence="2" id="KW-1185">Reference proteome</keyword>
<evidence type="ECO:0000313" key="1">
    <source>
        <dbReference type="EMBL" id="QBQ99340.1"/>
    </source>
</evidence>
<evidence type="ECO:0000313" key="2">
    <source>
        <dbReference type="Proteomes" id="UP000295727"/>
    </source>
</evidence>
<dbReference type="Proteomes" id="UP000295727">
    <property type="component" value="Chromosome 2"/>
</dbReference>
<name>A0A4P7CTL6_9BURK</name>
<dbReference type="OrthoDB" id="8926609at2"/>
<dbReference type="AlphaFoldDB" id="A0A4P7CTL6"/>
<accession>A0A4P7CTL6</accession>
<gene>
    <name evidence="1" type="ORF">E1956_19275</name>
</gene>
<proteinExistence type="predicted"/>
<organism evidence="1 2">
    <name type="scientific">Paraburkholderia pallida</name>
    <dbReference type="NCBI Taxonomy" id="2547399"/>
    <lineage>
        <taxon>Bacteria</taxon>
        <taxon>Pseudomonadati</taxon>
        <taxon>Pseudomonadota</taxon>
        <taxon>Betaproteobacteria</taxon>
        <taxon>Burkholderiales</taxon>
        <taxon>Burkholderiaceae</taxon>
        <taxon>Paraburkholderia</taxon>
    </lineage>
</organism>
<reference evidence="1 2" key="1">
    <citation type="submission" date="2019-03" db="EMBL/GenBank/DDBJ databases">
        <title>Paraburkholderia sp. 7MH5, isolated from subtropical forest soil.</title>
        <authorList>
            <person name="Gao Z.-H."/>
            <person name="Qiu L.-H."/>
        </authorList>
    </citation>
    <scope>NUCLEOTIDE SEQUENCE [LARGE SCALE GENOMIC DNA]</scope>
    <source>
        <strain evidence="1 2">7MH5</strain>
    </source>
</reference>
<dbReference type="KEGG" id="ppai:E1956_19275"/>
<sequence length="83" mass="9524">MNTRGKSLRVAVEKWFGTDPAHRTRVTRCRHASAKHWRFVRVESERPSGLLAIVFFRHRDGGWCVFPPSHLWPATGASTWLPG</sequence>